<evidence type="ECO:0000256" key="3">
    <source>
        <dbReference type="ARBA" id="ARBA00023172"/>
    </source>
</evidence>
<gene>
    <name evidence="5" type="ORF">UFOPK3001_02347</name>
</gene>
<dbReference type="GO" id="GO:0003677">
    <property type="term" value="F:DNA binding"/>
    <property type="evidence" value="ECO:0007669"/>
    <property type="project" value="InterPro"/>
</dbReference>
<sequence>MWKRLRDDAVLEMLYGSGVRVSELCSLDVDALDLRVGIATVWGKGAKERRVPVSEPAADALRGWLRHRHEAPVAESASTALFVNERGNRLTPRDVRRIIDRRSASPTHPHALRHTFATHLLDHGADLRVVQELLGHRDVATTQRYTHVSKERLKAVYRDTHPRA</sequence>
<organism evidence="5">
    <name type="scientific">freshwater metagenome</name>
    <dbReference type="NCBI Taxonomy" id="449393"/>
    <lineage>
        <taxon>unclassified sequences</taxon>
        <taxon>metagenomes</taxon>
        <taxon>ecological metagenomes</taxon>
    </lineage>
</organism>
<dbReference type="InterPro" id="IPR050090">
    <property type="entry name" value="Tyrosine_recombinase_XerCD"/>
</dbReference>
<dbReference type="GO" id="GO:0015074">
    <property type="term" value="P:DNA integration"/>
    <property type="evidence" value="ECO:0007669"/>
    <property type="project" value="UniProtKB-KW"/>
</dbReference>
<dbReference type="PROSITE" id="PS51898">
    <property type="entry name" value="TYR_RECOMBINASE"/>
    <property type="match status" value="1"/>
</dbReference>
<evidence type="ECO:0000256" key="2">
    <source>
        <dbReference type="ARBA" id="ARBA00022908"/>
    </source>
</evidence>
<evidence type="ECO:0000313" key="5">
    <source>
        <dbReference type="EMBL" id="CAB4823912.1"/>
    </source>
</evidence>
<dbReference type="EMBL" id="CAFAAJ010000221">
    <property type="protein sequence ID" value="CAB4823912.1"/>
    <property type="molecule type" value="Genomic_DNA"/>
</dbReference>
<reference evidence="5" key="1">
    <citation type="submission" date="2020-05" db="EMBL/GenBank/DDBJ databases">
        <authorList>
            <person name="Chiriac C."/>
            <person name="Salcher M."/>
            <person name="Ghai R."/>
            <person name="Kavagutti S V."/>
        </authorList>
    </citation>
    <scope>NUCLEOTIDE SEQUENCE</scope>
</reference>
<accession>A0A6J6ZTV2</accession>
<dbReference type="GO" id="GO:0006310">
    <property type="term" value="P:DNA recombination"/>
    <property type="evidence" value="ECO:0007669"/>
    <property type="project" value="UniProtKB-KW"/>
</dbReference>
<dbReference type="GO" id="GO:0005737">
    <property type="term" value="C:cytoplasm"/>
    <property type="evidence" value="ECO:0007669"/>
    <property type="project" value="UniProtKB-SubCell"/>
</dbReference>
<keyword evidence="3" id="KW-0233">DNA recombination</keyword>
<feature type="domain" description="Tyr recombinase" evidence="4">
    <location>
        <begin position="1"/>
        <end position="158"/>
    </location>
</feature>
<comment type="subcellular location">
    <subcellularLocation>
        <location evidence="1">Cytoplasm</location>
    </subcellularLocation>
</comment>
<dbReference type="Gene3D" id="1.10.443.10">
    <property type="entry name" value="Intergrase catalytic core"/>
    <property type="match status" value="1"/>
</dbReference>
<dbReference type="InterPro" id="IPR011010">
    <property type="entry name" value="DNA_brk_join_enz"/>
</dbReference>
<proteinExistence type="predicted"/>
<dbReference type="InterPro" id="IPR002104">
    <property type="entry name" value="Integrase_catalytic"/>
</dbReference>
<name>A0A6J6ZTV2_9ZZZZ</name>
<dbReference type="PANTHER" id="PTHR30349:SF77">
    <property type="entry name" value="TYROSINE RECOMBINASE XERC"/>
    <property type="match status" value="1"/>
</dbReference>
<dbReference type="Pfam" id="PF00589">
    <property type="entry name" value="Phage_integrase"/>
    <property type="match status" value="1"/>
</dbReference>
<dbReference type="AlphaFoldDB" id="A0A6J6ZTV2"/>
<dbReference type="PANTHER" id="PTHR30349">
    <property type="entry name" value="PHAGE INTEGRASE-RELATED"/>
    <property type="match status" value="1"/>
</dbReference>
<dbReference type="SUPFAM" id="SSF56349">
    <property type="entry name" value="DNA breaking-rejoining enzymes"/>
    <property type="match status" value="1"/>
</dbReference>
<dbReference type="InterPro" id="IPR013762">
    <property type="entry name" value="Integrase-like_cat_sf"/>
</dbReference>
<evidence type="ECO:0000256" key="1">
    <source>
        <dbReference type="ARBA" id="ARBA00004496"/>
    </source>
</evidence>
<protein>
    <submittedName>
        <fullName evidence="5">Unannotated protein</fullName>
    </submittedName>
</protein>
<keyword evidence="2" id="KW-0229">DNA integration</keyword>
<evidence type="ECO:0000259" key="4">
    <source>
        <dbReference type="PROSITE" id="PS51898"/>
    </source>
</evidence>